<protein>
    <submittedName>
        <fullName evidence="2">Uncharacterized protein</fullName>
    </submittedName>
</protein>
<feature type="coiled-coil region" evidence="1">
    <location>
        <begin position="169"/>
        <end position="199"/>
    </location>
</feature>
<keyword evidence="1" id="KW-0175">Coiled coil</keyword>
<dbReference type="AlphaFoldDB" id="A0A8S3RIU5"/>
<dbReference type="PANTHER" id="PTHR33488">
    <property type="entry name" value="ZGC:162509"/>
    <property type="match status" value="1"/>
</dbReference>
<name>A0A8S3RIU5_MYTED</name>
<evidence type="ECO:0000313" key="2">
    <source>
        <dbReference type="EMBL" id="CAG2208579.1"/>
    </source>
</evidence>
<dbReference type="EMBL" id="CAJPWZ010001113">
    <property type="protein sequence ID" value="CAG2208579.1"/>
    <property type="molecule type" value="Genomic_DNA"/>
</dbReference>
<feature type="coiled-coil region" evidence="1">
    <location>
        <begin position="311"/>
        <end position="345"/>
    </location>
</feature>
<dbReference type="PANTHER" id="PTHR33488:SF2">
    <property type="entry name" value="EARLY ENDOSOME ANTIGEN 1-LIKE"/>
    <property type="match status" value="1"/>
</dbReference>
<evidence type="ECO:0000256" key="1">
    <source>
        <dbReference type="SAM" id="Coils"/>
    </source>
</evidence>
<comment type="caution">
    <text evidence="2">The sequence shown here is derived from an EMBL/GenBank/DDBJ whole genome shotgun (WGS) entry which is preliminary data.</text>
</comment>
<evidence type="ECO:0000313" key="3">
    <source>
        <dbReference type="Proteomes" id="UP000683360"/>
    </source>
</evidence>
<sequence>MNTIEEGLKIAIGALNLIGPYKLAGTFAGGLTILASTIKRNVKPSNQSDNETLNGAQHQHELKVAYEHANTIHTCIELMYKMFSDSTDSNGRQDKKIDLDEHKCALDEIKDTLVGITDNIVLSFKEYEFAKNKTTIETNITCATTLQTDKESQSKRTSEIASENARYAVELRRKELDDAKRAREQLHDEVRKMDEKQNSILDGLSKTRIENINFEEIQITLKEGLTVLSQLKKQWSFLSKTYKLDRILGDGRYNVGQITRDIVLEMAASVNSVAYAVELIATAYTNISKKHLVPNTASLVELIAYDPEKEGEQLDRRRRQIDDDCKEAKDEIKALAEKSRNDLEQKVEGMYKR</sequence>
<gene>
    <name evidence="2" type="ORF">MEDL_22755</name>
</gene>
<proteinExistence type="predicted"/>
<keyword evidence="3" id="KW-1185">Reference proteome</keyword>
<organism evidence="2 3">
    <name type="scientific">Mytilus edulis</name>
    <name type="common">Blue mussel</name>
    <dbReference type="NCBI Taxonomy" id="6550"/>
    <lineage>
        <taxon>Eukaryota</taxon>
        <taxon>Metazoa</taxon>
        <taxon>Spiralia</taxon>
        <taxon>Lophotrochozoa</taxon>
        <taxon>Mollusca</taxon>
        <taxon>Bivalvia</taxon>
        <taxon>Autobranchia</taxon>
        <taxon>Pteriomorphia</taxon>
        <taxon>Mytilida</taxon>
        <taxon>Mytiloidea</taxon>
        <taxon>Mytilidae</taxon>
        <taxon>Mytilinae</taxon>
        <taxon>Mytilus</taxon>
    </lineage>
</organism>
<dbReference type="Proteomes" id="UP000683360">
    <property type="component" value="Unassembled WGS sequence"/>
</dbReference>
<accession>A0A8S3RIU5</accession>
<reference evidence="2" key="1">
    <citation type="submission" date="2021-03" db="EMBL/GenBank/DDBJ databases">
        <authorList>
            <person name="Bekaert M."/>
        </authorList>
    </citation>
    <scope>NUCLEOTIDE SEQUENCE</scope>
</reference>